<comment type="cofactor">
    <cofactor evidence="1">
        <name>heme</name>
        <dbReference type="ChEBI" id="CHEBI:30413"/>
    </cofactor>
</comment>
<dbReference type="Proteomes" id="UP000297245">
    <property type="component" value="Unassembled WGS sequence"/>
</dbReference>
<dbReference type="InterPro" id="IPR036396">
    <property type="entry name" value="Cyt_P450_sf"/>
</dbReference>
<evidence type="ECO:0000313" key="9">
    <source>
        <dbReference type="Proteomes" id="UP000297245"/>
    </source>
</evidence>
<keyword evidence="6" id="KW-0408">Iron</keyword>
<comment type="similarity">
    <text evidence="2">Belongs to the cytochrome P450 family.</text>
</comment>
<dbReference type="GO" id="GO:0004497">
    <property type="term" value="F:monooxygenase activity"/>
    <property type="evidence" value="ECO:0007669"/>
    <property type="project" value="UniProtKB-KW"/>
</dbReference>
<keyword evidence="9" id="KW-1185">Reference proteome</keyword>
<dbReference type="OrthoDB" id="1055148at2759"/>
<dbReference type="GO" id="GO:0020037">
    <property type="term" value="F:heme binding"/>
    <property type="evidence" value="ECO:0007669"/>
    <property type="project" value="InterPro"/>
</dbReference>
<dbReference type="PANTHER" id="PTHR46300">
    <property type="entry name" value="P450, PUTATIVE (EUROFUNG)-RELATED-RELATED"/>
    <property type="match status" value="1"/>
</dbReference>
<organism evidence="8 9">
    <name type="scientific">Dendrothele bispora (strain CBS 962.96)</name>
    <dbReference type="NCBI Taxonomy" id="1314807"/>
    <lineage>
        <taxon>Eukaryota</taxon>
        <taxon>Fungi</taxon>
        <taxon>Dikarya</taxon>
        <taxon>Basidiomycota</taxon>
        <taxon>Agaricomycotina</taxon>
        <taxon>Agaricomycetes</taxon>
        <taxon>Agaricomycetidae</taxon>
        <taxon>Agaricales</taxon>
        <taxon>Agaricales incertae sedis</taxon>
        <taxon>Dendrothele</taxon>
    </lineage>
</organism>
<keyword evidence="5" id="KW-0560">Oxidoreductase</keyword>
<evidence type="ECO:0000256" key="6">
    <source>
        <dbReference type="ARBA" id="ARBA00023004"/>
    </source>
</evidence>
<dbReference type="SUPFAM" id="SSF48264">
    <property type="entry name" value="Cytochrome P450"/>
    <property type="match status" value="1"/>
</dbReference>
<evidence type="ECO:0000256" key="1">
    <source>
        <dbReference type="ARBA" id="ARBA00001971"/>
    </source>
</evidence>
<dbReference type="PANTHER" id="PTHR46300:SF7">
    <property type="entry name" value="P450, PUTATIVE (EUROFUNG)-RELATED"/>
    <property type="match status" value="1"/>
</dbReference>
<keyword evidence="3" id="KW-0349">Heme</keyword>
<dbReference type="GO" id="GO:0005506">
    <property type="term" value="F:iron ion binding"/>
    <property type="evidence" value="ECO:0007669"/>
    <property type="project" value="InterPro"/>
</dbReference>
<dbReference type="AlphaFoldDB" id="A0A4S8MBT3"/>
<evidence type="ECO:0000256" key="3">
    <source>
        <dbReference type="ARBA" id="ARBA00022617"/>
    </source>
</evidence>
<proteinExistence type="inferred from homology"/>
<accession>A0A4S8MBT3</accession>
<evidence type="ECO:0000256" key="7">
    <source>
        <dbReference type="ARBA" id="ARBA00023033"/>
    </source>
</evidence>
<dbReference type="EMBL" id="ML179111">
    <property type="protein sequence ID" value="THU99936.1"/>
    <property type="molecule type" value="Genomic_DNA"/>
</dbReference>
<evidence type="ECO:0000256" key="2">
    <source>
        <dbReference type="ARBA" id="ARBA00010617"/>
    </source>
</evidence>
<evidence type="ECO:0000313" key="8">
    <source>
        <dbReference type="EMBL" id="THU99936.1"/>
    </source>
</evidence>
<reference evidence="8 9" key="1">
    <citation type="journal article" date="2019" name="Nat. Ecol. Evol.">
        <title>Megaphylogeny resolves global patterns of mushroom evolution.</title>
        <authorList>
            <person name="Varga T."/>
            <person name="Krizsan K."/>
            <person name="Foldi C."/>
            <person name="Dima B."/>
            <person name="Sanchez-Garcia M."/>
            <person name="Sanchez-Ramirez S."/>
            <person name="Szollosi G.J."/>
            <person name="Szarkandi J.G."/>
            <person name="Papp V."/>
            <person name="Albert L."/>
            <person name="Andreopoulos W."/>
            <person name="Angelini C."/>
            <person name="Antonin V."/>
            <person name="Barry K.W."/>
            <person name="Bougher N.L."/>
            <person name="Buchanan P."/>
            <person name="Buyck B."/>
            <person name="Bense V."/>
            <person name="Catcheside P."/>
            <person name="Chovatia M."/>
            <person name="Cooper J."/>
            <person name="Damon W."/>
            <person name="Desjardin D."/>
            <person name="Finy P."/>
            <person name="Geml J."/>
            <person name="Haridas S."/>
            <person name="Hughes K."/>
            <person name="Justo A."/>
            <person name="Karasinski D."/>
            <person name="Kautmanova I."/>
            <person name="Kiss B."/>
            <person name="Kocsube S."/>
            <person name="Kotiranta H."/>
            <person name="LaButti K.M."/>
            <person name="Lechner B.E."/>
            <person name="Liimatainen K."/>
            <person name="Lipzen A."/>
            <person name="Lukacs Z."/>
            <person name="Mihaltcheva S."/>
            <person name="Morgado L.N."/>
            <person name="Niskanen T."/>
            <person name="Noordeloos M.E."/>
            <person name="Ohm R.A."/>
            <person name="Ortiz-Santana B."/>
            <person name="Ovrebo C."/>
            <person name="Racz N."/>
            <person name="Riley R."/>
            <person name="Savchenko A."/>
            <person name="Shiryaev A."/>
            <person name="Soop K."/>
            <person name="Spirin V."/>
            <person name="Szebenyi C."/>
            <person name="Tomsovsky M."/>
            <person name="Tulloss R.E."/>
            <person name="Uehling J."/>
            <person name="Grigoriev I.V."/>
            <person name="Vagvolgyi C."/>
            <person name="Papp T."/>
            <person name="Martin F.M."/>
            <person name="Miettinen O."/>
            <person name="Hibbett D.S."/>
            <person name="Nagy L.G."/>
        </authorList>
    </citation>
    <scope>NUCLEOTIDE SEQUENCE [LARGE SCALE GENOMIC DNA]</scope>
    <source>
        <strain evidence="8 9">CBS 962.96</strain>
    </source>
</reference>
<gene>
    <name evidence="8" type="ORF">K435DRAFT_855184</name>
</gene>
<protein>
    <submittedName>
        <fullName evidence="8">Uncharacterized protein</fullName>
    </submittedName>
</protein>
<keyword evidence="4" id="KW-0479">Metal-binding</keyword>
<keyword evidence="7" id="KW-0503">Monooxygenase</keyword>
<sequence length="67" mass="7537">MGQKYNSDIVHIKVLGDRTIILNSAKVTNELLEKRSAIYSDRPPMPMIVDLSGYAPDMCDCTMTDLF</sequence>
<dbReference type="InterPro" id="IPR050364">
    <property type="entry name" value="Cytochrome_P450_fung"/>
</dbReference>
<evidence type="ECO:0000256" key="5">
    <source>
        <dbReference type="ARBA" id="ARBA00023002"/>
    </source>
</evidence>
<name>A0A4S8MBT3_DENBC</name>
<evidence type="ECO:0000256" key="4">
    <source>
        <dbReference type="ARBA" id="ARBA00022723"/>
    </source>
</evidence>
<dbReference type="GO" id="GO:0016705">
    <property type="term" value="F:oxidoreductase activity, acting on paired donors, with incorporation or reduction of molecular oxygen"/>
    <property type="evidence" value="ECO:0007669"/>
    <property type="project" value="InterPro"/>
</dbReference>
<dbReference type="Gene3D" id="1.10.630.10">
    <property type="entry name" value="Cytochrome P450"/>
    <property type="match status" value="1"/>
</dbReference>